<gene>
    <name evidence="2" type="ORF">MBFIL_02590</name>
</gene>
<dbReference type="OrthoDB" id="78484at2157"/>
<name>A0A166F4A2_9EURY</name>
<keyword evidence="1" id="KW-0812">Transmembrane</keyword>
<dbReference type="AlphaFoldDB" id="A0A166F4A2"/>
<organism evidence="2 3">
    <name type="scientific">Methanobrevibacter filiformis</name>
    <dbReference type="NCBI Taxonomy" id="55758"/>
    <lineage>
        <taxon>Archaea</taxon>
        <taxon>Methanobacteriati</taxon>
        <taxon>Methanobacteriota</taxon>
        <taxon>Methanomada group</taxon>
        <taxon>Methanobacteria</taxon>
        <taxon>Methanobacteriales</taxon>
        <taxon>Methanobacteriaceae</taxon>
        <taxon>Methanobrevibacter</taxon>
    </lineage>
</organism>
<evidence type="ECO:0000313" key="2">
    <source>
        <dbReference type="EMBL" id="KZX17298.1"/>
    </source>
</evidence>
<proteinExistence type="predicted"/>
<dbReference type="EMBL" id="LWMT01000033">
    <property type="protein sequence ID" value="KZX17298.1"/>
    <property type="molecule type" value="Genomic_DNA"/>
</dbReference>
<feature type="transmembrane region" description="Helical" evidence="1">
    <location>
        <begin position="20"/>
        <end position="37"/>
    </location>
</feature>
<reference evidence="2 3" key="1">
    <citation type="submission" date="2016-04" db="EMBL/GenBank/DDBJ databases">
        <title>Genome sequence of Methanobrevibacter filiformis DSM 11501.</title>
        <authorList>
            <person name="Poehlein A."/>
            <person name="Seedorf H."/>
            <person name="Daniel R."/>
        </authorList>
    </citation>
    <scope>NUCLEOTIDE SEQUENCE [LARGE SCALE GENOMIC DNA]</scope>
    <source>
        <strain evidence="2 3">DSM 11501</strain>
    </source>
</reference>
<dbReference type="RefSeq" id="WP_066970711.1">
    <property type="nucleotide sequence ID" value="NZ_LWMT01000033.1"/>
</dbReference>
<feature type="transmembrane region" description="Helical" evidence="1">
    <location>
        <begin position="43"/>
        <end position="66"/>
    </location>
</feature>
<accession>A0A166F4A2</accession>
<protein>
    <recommendedName>
        <fullName evidence="4">TM2 domain protein</fullName>
    </recommendedName>
</protein>
<dbReference type="Proteomes" id="UP000077066">
    <property type="component" value="Unassembled WGS sequence"/>
</dbReference>
<dbReference type="PATRIC" id="fig|55758.3.peg.287"/>
<evidence type="ECO:0000313" key="3">
    <source>
        <dbReference type="Proteomes" id="UP000077066"/>
    </source>
</evidence>
<feature type="transmembrane region" description="Helical" evidence="1">
    <location>
        <begin position="122"/>
        <end position="143"/>
    </location>
</feature>
<comment type="caution">
    <text evidence="2">The sequence shown here is derived from an EMBL/GenBank/DDBJ whole genome shotgun (WGS) entry which is preliminary data.</text>
</comment>
<keyword evidence="1" id="KW-0472">Membrane</keyword>
<sequence>MDHYVNKSNNQIEYHKKPVLAALFSFFFSTFGQFYNGQILKGILFDVITVILTLIFIPLGLIFKIYTIYDAYKSAKYINQHNGNYFFNEVNGEKSKNIFEELDAKISSYFHKTKSTGAKTPSWILIIILWLILGIIITIPFYLGPITYYPYYHLKEFIHN</sequence>
<keyword evidence="3" id="KW-1185">Reference proteome</keyword>
<keyword evidence="1" id="KW-1133">Transmembrane helix</keyword>
<dbReference type="STRING" id="55758.MBFIL_02590"/>
<evidence type="ECO:0000256" key="1">
    <source>
        <dbReference type="SAM" id="Phobius"/>
    </source>
</evidence>
<evidence type="ECO:0008006" key="4">
    <source>
        <dbReference type="Google" id="ProtNLM"/>
    </source>
</evidence>